<evidence type="ECO:0000313" key="3">
    <source>
        <dbReference type="Proteomes" id="UP000501600"/>
    </source>
</evidence>
<dbReference type="PANTHER" id="PTHR34309:SF1">
    <property type="entry name" value="PROTEIN GLCG"/>
    <property type="match status" value="1"/>
</dbReference>
<feature type="compositionally biased region" description="Pro residues" evidence="1">
    <location>
        <begin position="35"/>
        <end position="49"/>
    </location>
</feature>
<dbReference type="EMBL" id="CP051217">
    <property type="protein sequence ID" value="QJB68140.1"/>
    <property type="molecule type" value="Genomic_DNA"/>
</dbReference>
<dbReference type="InterPro" id="IPR005624">
    <property type="entry name" value="PduO/GlcC-like"/>
</dbReference>
<dbReference type="PANTHER" id="PTHR34309">
    <property type="entry name" value="SLR1406 PROTEIN"/>
    <property type="match status" value="1"/>
</dbReference>
<dbReference type="KEGG" id="phao:HF685_01475"/>
<sequence length="669" mass="68376">MIKNLRFGAAISAAALILTSCGGGGGSNNFGGTPSPSPAPAPAPTPTPAPGTGGLFTPPLQRSLSVTDVQTIIAQAVGEAQARNLPSVITVVDRVGNVLAVFRMNGANQMATVSRKTIGGQAAQGQEVGLQGVMVPATTAAIAKAVTGAYLSSGGNAFSTRTASQIVQEHFPPAPTTVGLESGPLFGVQFSQLPCSDLNTRFRPMGGADALIGPKRSPLGLSADPGGLPLYKDGVVVGAIGVMGDGDYGFDDNILDVEVDAEEAIALAGIQGFAPPAAIAANRISVDGTSLRFSDMVVSDLSPLKNNFAAINGSVGSLIPVTGYTAGNIIAGTAYGTEASGVRASTAAEFTNSDAFVLTDGAGNNRYPIRGGTDSAAVANPLTAAEVRVVLEEAFKVLSRARAQIRQPLDSRMQATVSVVDTHGQILGIVRSPDGPIFGTDVSLQKARTAAFFSNVAAEQQLLNTPGISSIVQRIRTFLGDPTALTGTVAFADRSGGNLARPYFPDGEVGRPPGPLSTDQSSQFSPFAVGLQTNLIAPNVGAHVAFVASGGTSTDTIERCTQVPDVAPGQKRLANGIQIFPGSVPIYRGDRLVGGIGVSGDGIDQDDMVSFLGLNNAGIRLGTIGNAPKAIRADNVVVDLGNANVRLRYVNCPFAPFLDTNQQNVCEGL</sequence>
<dbReference type="PROSITE" id="PS51257">
    <property type="entry name" value="PROKAR_LIPOPROTEIN"/>
    <property type="match status" value="1"/>
</dbReference>
<dbReference type="RefSeq" id="WP_168817979.1">
    <property type="nucleotide sequence ID" value="NZ_CP051217.1"/>
</dbReference>
<dbReference type="Proteomes" id="UP000501600">
    <property type="component" value="Chromosome"/>
</dbReference>
<gene>
    <name evidence="2" type="ORF">HF685_01475</name>
</gene>
<reference evidence="2 3" key="1">
    <citation type="submission" date="2020-04" db="EMBL/GenBank/DDBJ databases">
        <title>Genome sequence for Sphingorhabdus sp. strain M1.</title>
        <authorList>
            <person name="Park S.-J."/>
        </authorList>
    </citation>
    <scope>NUCLEOTIDE SEQUENCE [LARGE SCALE GENOMIC DNA]</scope>
    <source>
        <strain evidence="2 3">JK6</strain>
    </source>
</reference>
<evidence type="ECO:0000256" key="1">
    <source>
        <dbReference type="SAM" id="MobiDB-lite"/>
    </source>
</evidence>
<protein>
    <submittedName>
        <fullName evidence="2">Heme-binding protein</fullName>
    </submittedName>
</protein>
<evidence type="ECO:0000313" key="2">
    <source>
        <dbReference type="EMBL" id="QJB68140.1"/>
    </source>
</evidence>
<keyword evidence="3" id="KW-1185">Reference proteome</keyword>
<name>A0A6H2DIC7_9SPHN</name>
<dbReference type="SUPFAM" id="SSF143744">
    <property type="entry name" value="GlcG-like"/>
    <property type="match status" value="2"/>
</dbReference>
<proteinExistence type="predicted"/>
<dbReference type="AlphaFoldDB" id="A0A6H2DIC7"/>
<dbReference type="Pfam" id="PF03928">
    <property type="entry name" value="HbpS-like"/>
    <property type="match status" value="3"/>
</dbReference>
<dbReference type="Gene3D" id="3.30.450.150">
    <property type="entry name" value="Haem-degrading domain"/>
    <property type="match status" value="3"/>
</dbReference>
<dbReference type="InterPro" id="IPR038084">
    <property type="entry name" value="PduO/GlcC-like_sf"/>
</dbReference>
<dbReference type="InterPro" id="IPR052517">
    <property type="entry name" value="GlcG_carb_metab_protein"/>
</dbReference>
<organism evidence="2 3">
    <name type="scientific">Parasphingorhabdus halotolerans</name>
    <dbReference type="NCBI Taxonomy" id="2725558"/>
    <lineage>
        <taxon>Bacteria</taxon>
        <taxon>Pseudomonadati</taxon>
        <taxon>Pseudomonadota</taxon>
        <taxon>Alphaproteobacteria</taxon>
        <taxon>Sphingomonadales</taxon>
        <taxon>Sphingomonadaceae</taxon>
        <taxon>Parasphingorhabdus</taxon>
    </lineage>
</organism>
<accession>A0A6H2DIC7</accession>
<feature type="region of interest" description="Disordered" evidence="1">
    <location>
        <begin position="28"/>
        <end position="57"/>
    </location>
</feature>